<gene>
    <name evidence="1" type="ORF">SMN809_LOCUS25696</name>
</gene>
<comment type="caution">
    <text evidence="1">The sequence shown here is derived from an EMBL/GenBank/DDBJ whole genome shotgun (WGS) entry which is preliminary data.</text>
</comment>
<feature type="non-terminal residue" evidence="1">
    <location>
        <position position="1"/>
    </location>
</feature>
<protein>
    <submittedName>
        <fullName evidence="1">Uncharacterized protein</fullName>
    </submittedName>
</protein>
<name>A0A8S2TPA6_9BILA</name>
<reference evidence="1" key="1">
    <citation type="submission" date="2021-02" db="EMBL/GenBank/DDBJ databases">
        <authorList>
            <person name="Nowell W R."/>
        </authorList>
    </citation>
    <scope>NUCLEOTIDE SEQUENCE</scope>
</reference>
<dbReference type="AlphaFoldDB" id="A0A8S2TPA6"/>
<dbReference type="EMBL" id="CAJOBI010034556">
    <property type="protein sequence ID" value="CAF4291589.1"/>
    <property type="molecule type" value="Genomic_DNA"/>
</dbReference>
<evidence type="ECO:0000313" key="2">
    <source>
        <dbReference type="Proteomes" id="UP000676336"/>
    </source>
</evidence>
<proteinExistence type="predicted"/>
<evidence type="ECO:0000313" key="1">
    <source>
        <dbReference type="EMBL" id="CAF4291589.1"/>
    </source>
</evidence>
<dbReference type="Proteomes" id="UP000676336">
    <property type="component" value="Unassembled WGS sequence"/>
</dbReference>
<accession>A0A8S2TPA6</accession>
<sequence>KLVYERLVQQGTLKRIAITGEMNQVITMSLMKKIDTNGLGAAVEDIENAQLDNNSINELTQALTNIYHYIQTQPSISLEQIENQLGF</sequence>
<organism evidence="1 2">
    <name type="scientific">Rotaria magnacalcarata</name>
    <dbReference type="NCBI Taxonomy" id="392030"/>
    <lineage>
        <taxon>Eukaryota</taxon>
        <taxon>Metazoa</taxon>
        <taxon>Spiralia</taxon>
        <taxon>Gnathifera</taxon>
        <taxon>Rotifera</taxon>
        <taxon>Eurotatoria</taxon>
        <taxon>Bdelloidea</taxon>
        <taxon>Philodinida</taxon>
        <taxon>Philodinidae</taxon>
        <taxon>Rotaria</taxon>
    </lineage>
</organism>